<evidence type="ECO:0000313" key="2">
    <source>
        <dbReference type="EMBL" id="QEC55697.1"/>
    </source>
</evidence>
<dbReference type="KEGG" id="fgg:FSB75_07255"/>
<evidence type="ECO:0000259" key="1">
    <source>
        <dbReference type="PROSITE" id="PS50994"/>
    </source>
</evidence>
<feature type="domain" description="Integrase catalytic" evidence="1">
    <location>
        <begin position="98"/>
        <end position="273"/>
    </location>
</feature>
<gene>
    <name evidence="2" type="ORF">FSB75_07255</name>
    <name evidence="3" type="ORF">FSB75_07330</name>
    <name evidence="4" type="ORF">FSB75_12035</name>
</gene>
<dbReference type="EMBL" id="CP042433">
    <property type="protein sequence ID" value="QEC56591.1"/>
    <property type="molecule type" value="Genomic_DNA"/>
</dbReference>
<dbReference type="EMBL" id="CP042433">
    <property type="protein sequence ID" value="QEC55710.1"/>
    <property type="molecule type" value="Genomic_DNA"/>
</dbReference>
<keyword evidence="5" id="KW-1185">Reference proteome</keyword>
<dbReference type="GO" id="GO:0003676">
    <property type="term" value="F:nucleic acid binding"/>
    <property type="evidence" value="ECO:0007669"/>
    <property type="project" value="InterPro"/>
</dbReference>
<dbReference type="InterPro" id="IPR050900">
    <property type="entry name" value="Transposase_IS3/IS150/IS904"/>
</dbReference>
<name>A0A5B8UHZ6_9BACT</name>
<sequence>MQELCELFGKTRQAFYEGGWRKEKQSMEAALVLKQVALIRRELPKVGTRKLQYLLKDFFVQHHIKMGRDALFSLLMEEGLLVKKRKRKVSTTNSRHRFRKYPNLVRELELVRSEQVWVSDITYIALPKSFCYLSLITDAYSKKIVGYNLEDTLETEGCLKALAMALSTRSKTSKQGLIHHSDRGIQYCSTAYVQLLLASHVAISMTEKSDPYENAVAERINGILKEEFNLSRTFQNIHQANSVVGESITLYNSKRPHSSIGYLTPDKAHTENVGLTKHWKTYRKNAINGNKEG</sequence>
<evidence type="ECO:0000313" key="4">
    <source>
        <dbReference type="EMBL" id="QEC56591.1"/>
    </source>
</evidence>
<dbReference type="Proteomes" id="UP000321204">
    <property type="component" value="Chromosome"/>
</dbReference>
<dbReference type="NCBIfam" id="NF033516">
    <property type="entry name" value="transpos_IS3"/>
    <property type="match status" value="1"/>
</dbReference>
<dbReference type="InterPro" id="IPR036397">
    <property type="entry name" value="RNaseH_sf"/>
</dbReference>
<dbReference type="Pfam" id="PF00665">
    <property type="entry name" value="rve"/>
    <property type="match status" value="1"/>
</dbReference>
<dbReference type="PANTHER" id="PTHR46889:SF5">
    <property type="entry name" value="INTEGRASE PROTEIN"/>
    <property type="match status" value="1"/>
</dbReference>
<organism evidence="3 5">
    <name type="scientific">Flavisolibacter ginsenosidimutans</name>
    <dbReference type="NCBI Taxonomy" id="661481"/>
    <lineage>
        <taxon>Bacteria</taxon>
        <taxon>Pseudomonadati</taxon>
        <taxon>Bacteroidota</taxon>
        <taxon>Chitinophagia</taxon>
        <taxon>Chitinophagales</taxon>
        <taxon>Chitinophagaceae</taxon>
        <taxon>Flavisolibacter</taxon>
    </lineage>
</organism>
<evidence type="ECO:0000313" key="5">
    <source>
        <dbReference type="Proteomes" id="UP000321204"/>
    </source>
</evidence>
<dbReference type="SUPFAM" id="SSF53098">
    <property type="entry name" value="Ribonuclease H-like"/>
    <property type="match status" value="1"/>
</dbReference>
<dbReference type="AlphaFoldDB" id="A0A5B8UHZ6"/>
<reference evidence="3 5" key="1">
    <citation type="journal article" date="2015" name="Int. J. Syst. Evol. Microbiol.">
        <title>Flavisolibacter ginsenosidimutans sp. nov., with ginsenoside-converting activity isolated from soil used for cultivating ginseng.</title>
        <authorList>
            <person name="Zhao Y."/>
            <person name="Liu Q."/>
            <person name="Kang M.S."/>
            <person name="Jin F."/>
            <person name="Yu H."/>
            <person name="Im W.T."/>
        </authorList>
    </citation>
    <scope>NUCLEOTIDE SEQUENCE [LARGE SCALE GENOMIC DNA]</scope>
    <source>
        <strain evidence="3 5">Gsoil 636</strain>
    </source>
</reference>
<dbReference type="InterPro" id="IPR001584">
    <property type="entry name" value="Integrase_cat-core"/>
</dbReference>
<proteinExistence type="predicted"/>
<evidence type="ECO:0000313" key="3">
    <source>
        <dbReference type="EMBL" id="QEC55710.1"/>
    </source>
</evidence>
<protein>
    <submittedName>
        <fullName evidence="3">IS3 family transposase</fullName>
    </submittedName>
</protein>
<dbReference type="PROSITE" id="PS50994">
    <property type="entry name" value="INTEGRASE"/>
    <property type="match status" value="1"/>
</dbReference>
<accession>A0A5B8UHZ6</accession>
<dbReference type="RefSeq" id="WP_146784896.1">
    <property type="nucleotide sequence ID" value="NZ_BAABIO010000008.1"/>
</dbReference>
<reference evidence="3" key="2">
    <citation type="submission" date="2019-08" db="EMBL/GenBank/DDBJ databases">
        <authorList>
            <person name="Im W.-T."/>
        </authorList>
    </citation>
    <scope>NUCLEOTIDE SEQUENCE</scope>
    <source>
        <strain evidence="3">Gsoil 636</strain>
    </source>
</reference>
<dbReference type="KEGG" id="fgg:FSB75_07330"/>
<dbReference type="InterPro" id="IPR048020">
    <property type="entry name" value="Transpos_IS3"/>
</dbReference>
<dbReference type="OrthoDB" id="9815231at2"/>
<dbReference type="KEGG" id="fgg:FSB75_12035"/>
<dbReference type="EMBL" id="CP042433">
    <property type="protein sequence ID" value="QEC55697.1"/>
    <property type="molecule type" value="Genomic_DNA"/>
</dbReference>
<dbReference type="InterPro" id="IPR012337">
    <property type="entry name" value="RNaseH-like_sf"/>
</dbReference>
<dbReference type="Gene3D" id="3.30.420.10">
    <property type="entry name" value="Ribonuclease H-like superfamily/Ribonuclease H"/>
    <property type="match status" value="1"/>
</dbReference>
<dbReference type="Pfam" id="PF13333">
    <property type="entry name" value="rve_2"/>
    <property type="match status" value="1"/>
</dbReference>
<dbReference type="PANTHER" id="PTHR46889">
    <property type="entry name" value="TRANSPOSASE INSF FOR INSERTION SEQUENCE IS3B-RELATED"/>
    <property type="match status" value="1"/>
</dbReference>
<dbReference type="GO" id="GO:0015074">
    <property type="term" value="P:DNA integration"/>
    <property type="evidence" value="ECO:0007669"/>
    <property type="project" value="InterPro"/>
</dbReference>